<dbReference type="Gene3D" id="1.10.8.610">
    <property type="entry name" value="SirC, precorrin-2 dehydrogenase, C-terminal helical domain-like"/>
    <property type="match status" value="1"/>
</dbReference>
<evidence type="ECO:0000256" key="1">
    <source>
        <dbReference type="ARBA" id="ARBA00005010"/>
    </source>
</evidence>
<dbReference type="PANTHER" id="PTHR35330">
    <property type="entry name" value="SIROHEME BIOSYNTHESIS PROTEIN MET8"/>
    <property type="match status" value="1"/>
</dbReference>
<proteinExistence type="predicted"/>
<dbReference type="AlphaFoldDB" id="A0A1T4RCL5"/>
<evidence type="ECO:0000313" key="8">
    <source>
        <dbReference type="EMBL" id="SKA13715.1"/>
    </source>
</evidence>
<comment type="pathway">
    <text evidence="1">Porphyrin-containing compound metabolism; siroheme biosynthesis; sirohydrochlorin from precorrin-2: step 1/1.</text>
</comment>
<name>A0A1T4RCL5_9FIRM</name>
<evidence type="ECO:0000256" key="2">
    <source>
        <dbReference type="ARBA" id="ARBA00012400"/>
    </source>
</evidence>
<dbReference type="InterPro" id="IPR028161">
    <property type="entry name" value="Met8-like"/>
</dbReference>
<dbReference type="InterPro" id="IPR006367">
    <property type="entry name" value="Sirohaem_synthase_N"/>
</dbReference>
<evidence type="ECO:0000256" key="5">
    <source>
        <dbReference type="ARBA" id="ARBA00023244"/>
    </source>
</evidence>
<dbReference type="SUPFAM" id="SSF51735">
    <property type="entry name" value="NAD(P)-binding Rossmann-fold domains"/>
    <property type="match status" value="1"/>
</dbReference>
<dbReference type="RefSeq" id="WP_078666070.1">
    <property type="nucleotide sequence ID" value="NZ_FUXM01000028.1"/>
</dbReference>
<dbReference type="InterPro" id="IPR028281">
    <property type="entry name" value="Sirohaem_synthase_central"/>
</dbReference>
<keyword evidence="3" id="KW-0560">Oxidoreductase</keyword>
<dbReference type="EMBL" id="FUXM01000028">
    <property type="protein sequence ID" value="SKA13715.1"/>
    <property type="molecule type" value="Genomic_DNA"/>
</dbReference>
<dbReference type="UniPathway" id="UPA00262">
    <property type="reaction ID" value="UER00222"/>
</dbReference>
<dbReference type="SUPFAM" id="SSF75615">
    <property type="entry name" value="Siroheme synthase middle domains-like"/>
    <property type="match status" value="1"/>
</dbReference>
<dbReference type="PANTHER" id="PTHR35330:SF1">
    <property type="entry name" value="SIROHEME BIOSYNTHESIS PROTEIN MET8"/>
    <property type="match status" value="1"/>
</dbReference>
<dbReference type="Pfam" id="PF14824">
    <property type="entry name" value="Sirohm_synth_M"/>
    <property type="match status" value="1"/>
</dbReference>
<feature type="domain" description="Siroheme synthase central" evidence="7">
    <location>
        <begin position="118"/>
        <end position="145"/>
    </location>
</feature>
<evidence type="ECO:0000313" key="9">
    <source>
        <dbReference type="Proteomes" id="UP000189933"/>
    </source>
</evidence>
<dbReference type="InterPro" id="IPR036291">
    <property type="entry name" value="NAD(P)-bd_dom_sf"/>
</dbReference>
<accession>A0A1T4RCL5</accession>
<dbReference type="EC" id="1.3.1.76" evidence="2"/>
<dbReference type="OrthoDB" id="9773765at2"/>
<dbReference type="GO" id="GO:0019354">
    <property type="term" value="P:siroheme biosynthetic process"/>
    <property type="evidence" value="ECO:0007669"/>
    <property type="project" value="UniProtKB-UniPathway"/>
</dbReference>
<comment type="catalytic activity">
    <reaction evidence="6">
        <text>precorrin-2 + NAD(+) = sirohydrochlorin + NADH + 2 H(+)</text>
        <dbReference type="Rhea" id="RHEA:15613"/>
        <dbReference type="ChEBI" id="CHEBI:15378"/>
        <dbReference type="ChEBI" id="CHEBI:57540"/>
        <dbReference type="ChEBI" id="CHEBI:57945"/>
        <dbReference type="ChEBI" id="CHEBI:58351"/>
        <dbReference type="ChEBI" id="CHEBI:58827"/>
        <dbReference type="EC" id="1.3.1.76"/>
    </reaction>
</comment>
<dbReference type="InterPro" id="IPR042518">
    <property type="entry name" value="SirC_C"/>
</dbReference>
<keyword evidence="5" id="KW-0627">Porphyrin biosynthesis</keyword>
<keyword evidence="9" id="KW-1185">Reference proteome</keyword>
<evidence type="ECO:0000256" key="6">
    <source>
        <dbReference type="ARBA" id="ARBA00047561"/>
    </source>
</evidence>
<evidence type="ECO:0000256" key="3">
    <source>
        <dbReference type="ARBA" id="ARBA00023002"/>
    </source>
</evidence>
<evidence type="ECO:0000256" key="4">
    <source>
        <dbReference type="ARBA" id="ARBA00023027"/>
    </source>
</evidence>
<dbReference type="Proteomes" id="UP000189933">
    <property type="component" value="Unassembled WGS sequence"/>
</dbReference>
<dbReference type="Gene3D" id="3.40.50.720">
    <property type="entry name" value="NAD(P)-binding Rossmann-like Domain"/>
    <property type="match status" value="1"/>
</dbReference>
<reference evidence="9" key="1">
    <citation type="submission" date="2017-02" db="EMBL/GenBank/DDBJ databases">
        <authorList>
            <person name="Varghese N."/>
            <person name="Submissions S."/>
        </authorList>
    </citation>
    <scope>NUCLEOTIDE SEQUENCE [LARGE SCALE GENOMIC DNA]</scope>
    <source>
        <strain evidence="9">DSM 16521</strain>
    </source>
</reference>
<dbReference type="Pfam" id="PF13241">
    <property type="entry name" value="NAD_binding_7"/>
    <property type="match status" value="1"/>
</dbReference>
<dbReference type="GO" id="GO:0043115">
    <property type="term" value="F:precorrin-2 dehydrogenase activity"/>
    <property type="evidence" value="ECO:0007669"/>
    <property type="project" value="UniProtKB-EC"/>
</dbReference>
<keyword evidence="4" id="KW-0520">NAD</keyword>
<gene>
    <name evidence="8" type="ORF">SAMN02745885_02042</name>
</gene>
<organism evidence="8 9">
    <name type="scientific">Carboxydocella sporoproducens DSM 16521</name>
    <dbReference type="NCBI Taxonomy" id="1121270"/>
    <lineage>
        <taxon>Bacteria</taxon>
        <taxon>Bacillati</taxon>
        <taxon>Bacillota</taxon>
        <taxon>Clostridia</taxon>
        <taxon>Eubacteriales</taxon>
        <taxon>Clostridiales Family XVI. Incertae Sedis</taxon>
        <taxon>Carboxydocella</taxon>
    </lineage>
</organism>
<evidence type="ECO:0000259" key="7">
    <source>
        <dbReference type="Pfam" id="PF14824"/>
    </source>
</evidence>
<dbReference type="NCBIfam" id="TIGR01470">
    <property type="entry name" value="cysG_Nterm"/>
    <property type="match status" value="1"/>
</dbReference>
<dbReference type="GO" id="GO:0004325">
    <property type="term" value="F:ferrochelatase activity"/>
    <property type="evidence" value="ECO:0007669"/>
    <property type="project" value="InterPro"/>
</dbReference>
<sequence length="213" mass="23902">MLYPIFLRLDGKKCLVVGGGQVAERKIAGLLQAGAGVLVVSPEVTERIEGWAGAGRVMWYRRLFQPDDVEQAHLVYAATDDAAVNARIARECQQRKIWVNVVDDPERGDFYLPAVLRRGHLQLAVSTGGQSPVFARKLRDHLARSIGPEYGEINDLLGELRQILLARIPDPGERQRIMEGLLAEGFWEDLVRGEMEKVKERIKNVFGDCWPQS</sequence>
<protein>
    <recommendedName>
        <fullName evidence="2">precorrin-2 dehydrogenase</fullName>
        <ecNumber evidence="2">1.3.1.76</ecNumber>
    </recommendedName>
</protein>